<dbReference type="Pfam" id="PF05193">
    <property type="entry name" value="Peptidase_M16_C"/>
    <property type="match status" value="1"/>
</dbReference>
<keyword evidence="1" id="KW-0812">Transmembrane</keyword>
<evidence type="ECO:0000313" key="5">
    <source>
        <dbReference type="Proteomes" id="UP000010472"/>
    </source>
</evidence>
<dbReference type="InterPro" id="IPR011765">
    <property type="entry name" value="Pept_M16_N"/>
</dbReference>
<feature type="domain" description="Peptidase M16 N-terminal" evidence="2">
    <location>
        <begin position="148"/>
        <end position="261"/>
    </location>
</feature>
<dbReference type="KEGG" id="cep:Cri9333_4562"/>
<feature type="domain" description="Peptidase M16 C-terminal" evidence="3">
    <location>
        <begin position="285"/>
        <end position="462"/>
    </location>
</feature>
<gene>
    <name evidence="4" type="ORF">Cri9333_4562</name>
</gene>
<evidence type="ECO:0000259" key="3">
    <source>
        <dbReference type="Pfam" id="PF05193"/>
    </source>
</evidence>
<dbReference type="InterPro" id="IPR050361">
    <property type="entry name" value="MPP/UQCRC_Complex"/>
</dbReference>
<proteinExistence type="predicted"/>
<dbReference type="InterPro" id="IPR011249">
    <property type="entry name" value="Metalloenz_LuxS/M16"/>
</dbReference>
<keyword evidence="1" id="KW-0472">Membrane</keyword>
<dbReference type="eggNOG" id="COG0612">
    <property type="taxonomic scope" value="Bacteria"/>
</dbReference>
<dbReference type="PANTHER" id="PTHR11851:SF225">
    <property type="entry name" value="NON-PEPTIDASE HOMOLOG YMXG"/>
    <property type="match status" value="1"/>
</dbReference>
<accession>K9W6F5</accession>
<evidence type="ECO:0000259" key="2">
    <source>
        <dbReference type="Pfam" id="PF00675"/>
    </source>
</evidence>
<dbReference type="Proteomes" id="UP000010472">
    <property type="component" value="Chromosome"/>
</dbReference>
<dbReference type="EMBL" id="CP003620">
    <property type="protein sequence ID" value="AFZ15342.1"/>
    <property type="molecule type" value="Genomic_DNA"/>
</dbReference>
<dbReference type="Pfam" id="PF00675">
    <property type="entry name" value="Peptidase_M16"/>
    <property type="match status" value="1"/>
</dbReference>
<dbReference type="STRING" id="1173022.Cri9333_4562"/>
<dbReference type="Gene3D" id="3.30.830.10">
    <property type="entry name" value="Metalloenzyme, LuxS/M16 peptidase-like"/>
    <property type="match status" value="2"/>
</dbReference>
<dbReference type="HOGENOM" id="CLU_009902_6_1_3"/>
<evidence type="ECO:0000256" key="1">
    <source>
        <dbReference type="SAM" id="Phobius"/>
    </source>
</evidence>
<dbReference type="AlphaFoldDB" id="K9W6F5"/>
<dbReference type="PANTHER" id="PTHR11851">
    <property type="entry name" value="METALLOPROTEASE"/>
    <property type="match status" value="1"/>
</dbReference>
<dbReference type="InterPro" id="IPR007863">
    <property type="entry name" value="Peptidase_M16_C"/>
</dbReference>
<dbReference type="PATRIC" id="fig|1173022.3.peg.4926"/>
<name>K9W6F5_9CYAN</name>
<organism evidence="4 5">
    <name type="scientific">Crinalium epipsammum PCC 9333</name>
    <dbReference type="NCBI Taxonomy" id="1173022"/>
    <lineage>
        <taxon>Bacteria</taxon>
        <taxon>Bacillati</taxon>
        <taxon>Cyanobacteriota</taxon>
        <taxon>Cyanophyceae</taxon>
        <taxon>Gomontiellales</taxon>
        <taxon>Gomontiellaceae</taxon>
        <taxon>Crinalium</taxon>
    </lineage>
</organism>
<dbReference type="SUPFAM" id="SSF63411">
    <property type="entry name" value="LuxS/MPP-like metallohydrolase"/>
    <property type="match status" value="2"/>
</dbReference>
<dbReference type="GO" id="GO:0046872">
    <property type="term" value="F:metal ion binding"/>
    <property type="evidence" value="ECO:0007669"/>
    <property type="project" value="InterPro"/>
</dbReference>
<feature type="transmembrane region" description="Helical" evidence="1">
    <location>
        <begin position="80"/>
        <end position="99"/>
    </location>
</feature>
<keyword evidence="1" id="KW-1133">Transmembrane helix</keyword>
<reference evidence="4 5" key="1">
    <citation type="submission" date="2012-06" db="EMBL/GenBank/DDBJ databases">
        <title>Finished chromosome of genome of Crinalium epipsammum PCC 9333.</title>
        <authorList>
            <consortium name="US DOE Joint Genome Institute"/>
            <person name="Gugger M."/>
            <person name="Coursin T."/>
            <person name="Rippka R."/>
            <person name="Tandeau De Marsac N."/>
            <person name="Huntemann M."/>
            <person name="Wei C.-L."/>
            <person name="Han J."/>
            <person name="Detter J.C."/>
            <person name="Han C."/>
            <person name="Tapia R."/>
            <person name="Davenport K."/>
            <person name="Daligault H."/>
            <person name="Erkkila T."/>
            <person name="Gu W."/>
            <person name="Munk A.C.C."/>
            <person name="Teshima H."/>
            <person name="Xu Y."/>
            <person name="Chain P."/>
            <person name="Chen A."/>
            <person name="Krypides N."/>
            <person name="Mavromatis K."/>
            <person name="Markowitz V."/>
            <person name="Szeto E."/>
            <person name="Ivanova N."/>
            <person name="Mikhailova N."/>
            <person name="Ovchinnikova G."/>
            <person name="Pagani I."/>
            <person name="Pati A."/>
            <person name="Goodwin L."/>
            <person name="Peters L."/>
            <person name="Pitluck S."/>
            <person name="Woyke T."/>
            <person name="Kerfeld C."/>
        </authorList>
    </citation>
    <scope>NUCLEOTIDE SEQUENCE [LARGE SCALE GENOMIC DNA]</scope>
    <source>
        <strain evidence="4 5">PCC 9333</strain>
    </source>
</reference>
<evidence type="ECO:0000313" key="4">
    <source>
        <dbReference type="EMBL" id="AFZ15342.1"/>
    </source>
</evidence>
<sequence length="559" mass="62676">MQDRRNQQHPNNVKNFSQKSLDYLQTSVFIRGLKTLKATWQLGSKYVRKLATNGIKVRGRHGGATPTKSLFPFASKVRPIAWILTLTFLLFSSLMPALASSAKHYTELNFSPLPEIKLPNYSRFQLENGMVVYLMEDHELPLVSGTALFKTGDRLEPGNKIGLAEIVGTVMRSGGTKRHSADQLNQLLEQQAASVETGIGTTSGSASFSSLSEDLEQVFGLFAEVITEPLFPQEKIDLAKTQLRGSIARRNDEPDDIASREFRKLIYGGNSPYARTVEYATLDNIPREDLQQFYQQYFYPNNMILGIVGDFDSKAMRSLLQKQFANWKPNPQIKRPGLPAVSQAKQGGVYLVNQPQLTQSNILMGHLGGQFNNPDYPALDVLNGVLNGFGGRLFNQVRSRQGLAYSVYGTWNPAFDYPGMFVAGGSTRSDATVPFIQSIFTEIKRIQSEPITPAELAFAKESVLNSFVFNFQTPEQTLSRLMRYEYYNYPQDFIFRYQRDVEKATIKDVQRVAQKYLQPNKIVTLVVGNGNDIKPPLTTLTKDVIPVDITIPEPKKATP</sequence>
<dbReference type="RefSeq" id="WP_015205433.1">
    <property type="nucleotide sequence ID" value="NC_019753.1"/>
</dbReference>
<protein>
    <submittedName>
        <fullName evidence="4">Peptidase M16 domain protein</fullName>
    </submittedName>
</protein>
<keyword evidence="5" id="KW-1185">Reference proteome</keyword>